<organism evidence="2">
    <name type="scientific">uncultured Caudovirales phage</name>
    <dbReference type="NCBI Taxonomy" id="2100421"/>
    <lineage>
        <taxon>Viruses</taxon>
        <taxon>Duplodnaviria</taxon>
        <taxon>Heunggongvirae</taxon>
        <taxon>Uroviricota</taxon>
        <taxon>Caudoviricetes</taxon>
        <taxon>Peduoviridae</taxon>
        <taxon>Maltschvirus</taxon>
        <taxon>Maltschvirus maltsch</taxon>
    </lineage>
</organism>
<dbReference type="EMBL" id="LR796254">
    <property type="protein sequence ID" value="CAB4131966.1"/>
    <property type="molecule type" value="Genomic_DNA"/>
</dbReference>
<evidence type="ECO:0000256" key="1">
    <source>
        <dbReference type="SAM" id="Phobius"/>
    </source>
</evidence>
<proteinExistence type="predicted"/>
<gene>
    <name evidence="2" type="ORF">UFOVP135_46</name>
</gene>
<name>A0A6J5LFL3_9CAUD</name>
<keyword evidence="1" id="KW-0472">Membrane</keyword>
<keyword evidence="1" id="KW-0812">Transmembrane</keyword>
<reference evidence="2" key="1">
    <citation type="submission" date="2020-04" db="EMBL/GenBank/DDBJ databases">
        <authorList>
            <person name="Chiriac C."/>
            <person name="Salcher M."/>
            <person name="Ghai R."/>
            <person name="Kavagutti S V."/>
        </authorList>
    </citation>
    <scope>NUCLEOTIDE SEQUENCE</scope>
</reference>
<protein>
    <submittedName>
        <fullName evidence="2">Uncharacterized protein</fullName>
    </submittedName>
</protein>
<feature type="transmembrane region" description="Helical" evidence="1">
    <location>
        <begin position="6"/>
        <end position="26"/>
    </location>
</feature>
<evidence type="ECO:0000313" key="2">
    <source>
        <dbReference type="EMBL" id="CAB4131966.1"/>
    </source>
</evidence>
<sequence>MKTIHIVMIINFVVLSIWGGWVYTLVANEQALNQHQYQCTTDAECEEEELLVKEGKQS</sequence>
<accession>A0A6J5LFL3</accession>
<keyword evidence="1" id="KW-1133">Transmembrane helix</keyword>